<dbReference type="PANTHER" id="PTHR47784:SF5">
    <property type="entry name" value="STEROL UPTAKE CONTROL PROTEIN 2"/>
    <property type="match status" value="1"/>
</dbReference>
<dbReference type="GO" id="GO:0008270">
    <property type="term" value="F:zinc ion binding"/>
    <property type="evidence" value="ECO:0007669"/>
    <property type="project" value="InterPro"/>
</dbReference>
<dbReference type="SMART" id="SM00066">
    <property type="entry name" value="GAL4"/>
    <property type="match status" value="1"/>
</dbReference>
<sequence length="388" mass="44135">MTQPSMEYKSMVGRRSHRKSRQGCQQCKARKVKCDETKPACKNCVRHAIDCSFDRISVSHLLSPQTSEASSKHASSSATDLACRPLTDLNIRDLELLHHYSTTTSYTIARNPLLQTLWRVTVPQIGLSSPFVMRAVLSISALHLSYLRPEHKEYYISQAACHHEVALNEVSPILATLLQENSEGMLLFAALTCFIACAKPRKMGDFLLIDGGKLSQWLTLFRATRTITDFAGDALKAGPLALMFSIGERKMLMRESKSNQELSCILELKSSIRDEVTDLGELETYLGAVDELSKSFSIMFDPALPSCETSDVFIWLLRVSDEYMSLLEREKPVAMVIFAYYCVVLRQLEWTWWLNGWSIHVMSAIYQLLNEVYRSWVRWPMEQIGWSP</sequence>
<dbReference type="PANTHER" id="PTHR47784">
    <property type="entry name" value="STEROL UPTAKE CONTROL PROTEIN 2"/>
    <property type="match status" value="1"/>
</dbReference>
<protein>
    <recommendedName>
        <fullName evidence="6">Zn(2)-C6 fungal-type domain-containing protein</fullName>
    </recommendedName>
</protein>
<reference evidence="7 8" key="1">
    <citation type="journal article" date="2015" name="Environ. Microbiol.">
        <title>Metagenome sequence of Elaphomyces granulatus from sporocarp tissue reveals Ascomycota ectomycorrhizal fingerprints of genome expansion and a Proteobacteria-rich microbiome.</title>
        <authorList>
            <person name="Quandt C.A."/>
            <person name="Kohler A."/>
            <person name="Hesse C.N."/>
            <person name="Sharpton T.J."/>
            <person name="Martin F."/>
            <person name="Spatafora J.W."/>
        </authorList>
    </citation>
    <scope>NUCLEOTIDE SEQUENCE [LARGE SCALE GENOMIC DNA]</scope>
    <source>
        <strain evidence="7 8">OSC145934</strain>
    </source>
</reference>
<comment type="caution">
    <text evidence="7">The sequence shown here is derived from an EMBL/GenBank/DDBJ whole genome shotgun (WGS) entry which is preliminary data.</text>
</comment>
<dbReference type="InterPro" id="IPR021858">
    <property type="entry name" value="Fun_TF"/>
</dbReference>
<dbReference type="Pfam" id="PF11951">
    <property type="entry name" value="Fungal_trans_2"/>
    <property type="match status" value="1"/>
</dbReference>
<dbReference type="Pfam" id="PF00172">
    <property type="entry name" value="Zn_clus"/>
    <property type="match status" value="1"/>
</dbReference>
<dbReference type="InterPro" id="IPR036864">
    <property type="entry name" value="Zn2-C6_fun-type_DNA-bd_sf"/>
</dbReference>
<dbReference type="EMBL" id="NPHW01004429">
    <property type="protein sequence ID" value="OXV07928.1"/>
    <property type="molecule type" value="Genomic_DNA"/>
</dbReference>
<accession>A0A232LV67</accession>
<evidence type="ECO:0000313" key="8">
    <source>
        <dbReference type="Proteomes" id="UP000243515"/>
    </source>
</evidence>
<dbReference type="GO" id="GO:0003677">
    <property type="term" value="F:DNA binding"/>
    <property type="evidence" value="ECO:0007669"/>
    <property type="project" value="UniProtKB-KW"/>
</dbReference>
<keyword evidence="3" id="KW-0804">Transcription</keyword>
<proteinExistence type="predicted"/>
<dbReference type="InterPro" id="IPR001138">
    <property type="entry name" value="Zn2Cys6_DnaBD"/>
</dbReference>
<dbReference type="SUPFAM" id="SSF57701">
    <property type="entry name" value="Zn2/Cys6 DNA-binding domain"/>
    <property type="match status" value="1"/>
</dbReference>
<dbReference type="PROSITE" id="PS50048">
    <property type="entry name" value="ZN2_CY6_FUNGAL_2"/>
    <property type="match status" value="1"/>
</dbReference>
<dbReference type="InterPro" id="IPR053157">
    <property type="entry name" value="Sterol_Uptake_Regulator"/>
</dbReference>
<dbReference type="GO" id="GO:0001228">
    <property type="term" value="F:DNA-binding transcription activator activity, RNA polymerase II-specific"/>
    <property type="evidence" value="ECO:0007669"/>
    <property type="project" value="TreeGrafter"/>
</dbReference>
<dbReference type="OrthoDB" id="416217at2759"/>
<organism evidence="7 8">
    <name type="scientific">Elaphomyces granulatus</name>
    <dbReference type="NCBI Taxonomy" id="519963"/>
    <lineage>
        <taxon>Eukaryota</taxon>
        <taxon>Fungi</taxon>
        <taxon>Dikarya</taxon>
        <taxon>Ascomycota</taxon>
        <taxon>Pezizomycotina</taxon>
        <taxon>Eurotiomycetes</taxon>
        <taxon>Eurotiomycetidae</taxon>
        <taxon>Eurotiales</taxon>
        <taxon>Elaphomycetaceae</taxon>
        <taxon>Elaphomyces</taxon>
    </lineage>
</organism>
<feature type="domain" description="Zn(2)-C6 fungal-type" evidence="6">
    <location>
        <begin position="23"/>
        <end position="53"/>
    </location>
</feature>
<feature type="region of interest" description="Disordered" evidence="5">
    <location>
        <begin position="1"/>
        <end position="20"/>
    </location>
</feature>
<dbReference type="CDD" id="cd00067">
    <property type="entry name" value="GAL4"/>
    <property type="match status" value="1"/>
</dbReference>
<keyword evidence="4" id="KW-0539">Nucleus</keyword>
<evidence type="ECO:0000259" key="6">
    <source>
        <dbReference type="PROSITE" id="PS50048"/>
    </source>
</evidence>
<dbReference type="PROSITE" id="PS00463">
    <property type="entry name" value="ZN2_CY6_FUNGAL_1"/>
    <property type="match status" value="1"/>
</dbReference>
<evidence type="ECO:0000256" key="4">
    <source>
        <dbReference type="ARBA" id="ARBA00023242"/>
    </source>
</evidence>
<evidence type="ECO:0000256" key="5">
    <source>
        <dbReference type="SAM" id="MobiDB-lite"/>
    </source>
</evidence>
<dbReference type="AlphaFoldDB" id="A0A232LV67"/>
<dbReference type="Proteomes" id="UP000243515">
    <property type="component" value="Unassembled WGS sequence"/>
</dbReference>
<keyword evidence="8" id="KW-1185">Reference proteome</keyword>
<evidence type="ECO:0000256" key="2">
    <source>
        <dbReference type="ARBA" id="ARBA00023125"/>
    </source>
</evidence>
<keyword evidence="2" id="KW-0238">DNA-binding</keyword>
<evidence type="ECO:0000256" key="3">
    <source>
        <dbReference type="ARBA" id="ARBA00023163"/>
    </source>
</evidence>
<gene>
    <name evidence="7" type="ORF">Egran_04310</name>
</gene>
<dbReference type="Gene3D" id="4.10.240.10">
    <property type="entry name" value="Zn(2)-C6 fungal-type DNA-binding domain"/>
    <property type="match status" value="1"/>
</dbReference>
<evidence type="ECO:0000256" key="1">
    <source>
        <dbReference type="ARBA" id="ARBA00023015"/>
    </source>
</evidence>
<keyword evidence="1" id="KW-0805">Transcription regulation</keyword>
<name>A0A232LV67_9EURO</name>
<evidence type="ECO:0000313" key="7">
    <source>
        <dbReference type="EMBL" id="OXV07928.1"/>
    </source>
</evidence>